<feature type="transmembrane region" description="Helical" evidence="1">
    <location>
        <begin position="12"/>
        <end position="32"/>
    </location>
</feature>
<feature type="transmembrane region" description="Helical" evidence="1">
    <location>
        <begin position="245"/>
        <end position="262"/>
    </location>
</feature>
<dbReference type="PANTHER" id="PTHR41324">
    <property type="entry name" value="MEMBRANE PROTEIN-RELATED"/>
    <property type="match status" value="1"/>
</dbReference>
<dbReference type="PANTHER" id="PTHR41324:SF1">
    <property type="entry name" value="DUF2232 DOMAIN-CONTAINING PROTEIN"/>
    <property type="match status" value="1"/>
</dbReference>
<feature type="transmembrane region" description="Helical" evidence="1">
    <location>
        <begin position="44"/>
        <end position="64"/>
    </location>
</feature>
<evidence type="ECO:0000256" key="1">
    <source>
        <dbReference type="SAM" id="Phobius"/>
    </source>
</evidence>
<name>A0ABW0LU47_9BACL</name>
<dbReference type="EMBL" id="JBHSMH010000034">
    <property type="protein sequence ID" value="MFC5469394.1"/>
    <property type="molecule type" value="Genomic_DNA"/>
</dbReference>
<evidence type="ECO:0000313" key="3">
    <source>
        <dbReference type="Proteomes" id="UP001596105"/>
    </source>
</evidence>
<accession>A0ABW0LU47</accession>
<feature type="transmembrane region" description="Helical" evidence="1">
    <location>
        <begin position="214"/>
        <end position="239"/>
    </location>
</feature>
<feature type="transmembrane region" description="Helical" evidence="1">
    <location>
        <begin position="165"/>
        <end position="187"/>
    </location>
</feature>
<comment type="caution">
    <text evidence="2">The sequence shown here is derived from an EMBL/GenBank/DDBJ whole genome shotgun (WGS) entry which is preliminary data.</text>
</comment>
<sequence length="306" mass="33314">MNATWKSLAWSAAAWLLLITLATPLNFVTIFLMMTPFVVLYRMLSVKSFAVHVLAIGAAAFLLAGGNGPIVATLGFFFLVPSVAMGHIYKKGSSAKTAVLVGFVIVLAQLLLELALFSVMFDIDLKAELASMLSDNLKELERAGGGDLFKLGGAESLARDLSSEIMNLLPMILLLSSILFTIITHALSRVSLQASGIEAPALPKAMTWRVPRSFVLYYLIAFIAVHSISNDANGYWAIVAKNLEPILGCVFTLIAFGFLYFLADAKKWSKAVPFLLCVPVLFFPQAYLLIGLLDTAFPLRKVFVKQ</sequence>
<dbReference type="Pfam" id="PF09991">
    <property type="entry name" value="DUF2232"/>
    <property type="match status" value="1"/>
</dbReference>
<keyword evidence="1" id="KW-0472">Membrane</keyword>
<proteinExistence type="predicted"/>
<protein>
    <submittedName>
        <fullName evidence="2">DUF2232 domain-containing protein</fullName>
    </submittedName>
</protein>
<dbReference type="InterPro" id="IPR018710">
    <property type="entry name" value="DUF2232"/>
</dbReference>
<gene>
    <name evidence="2" type="ORF">ACFPPD_11740</name>
</gene>
<dbReference type="RefSeq" id="WP_209750171.1">
    <property type="nucleotide sequence ID" value="NZ_JBHSMH010000034.1"/>
</dbReference>
<feature type="transmembrane region" description="Helical" evidence="1">
    <location>
        <begin position="274"/>
        <end position="293"/>
    </location>
</feature>
<feature type="transmembrane region" description="Helical" evidence="1">
    <location>
        <begin position="98"/>
        <end position="121"/>
    </location>
</feature>
<organism evidence="2 3">
    <name type="scientific">Cohnella suwonensis</name>
    <dbReference type="NCBI Taxonomy" id="696072"/>
    <lineage>
        <taxon>Bacteria</taxon>
        <taxon>Bacillati</taxon>
        <taxon>Bacillota</taxon>
        <taxon>Bacilli</taxon>
        <taxon>Bacillales</taxon>
        <taxon>Paenibacillaceae</taxon>
        <taxon>Cohnella</taxon>
    </lineage>
</organism>
<dbReference type="Proteomes" id="UP001596105">
    <property type="component" value="Unassembled WGS sequence"/>
</dbReference>
<evidence type="ECO:0000313" key="2">
    <source>
        <dbReference type="EMBL" id="MFC5469394.1"/>
    </source>
</evidence>
<reference evidence="3" key="1">
    <citation type="journal article" date="2019" name="Int. J. Syst. Evol. Microbiol.">
        <title>The Global Catalogue of Microorganisms (GCM) 10K type strain sequencing project: providing services to taxonomists for standard genome sequencing and annotation.</title>
        <authorList>
            <consortium name="The Broad Institute Genomics Platform"/>
            <consortium name="The Broad Institute Genome Sequencing Center for Infectious Disease"/>
            <person name="Wu L."/>
            <person name="Ma J."/>
        </authorList>
    </citation>
    <scope>NUCLEOTIDE SEQUENCE [LARGE SCALE GENOMIC DNA]</scope>
    <source>
        <strain evidence="3">CCUG 57113</strain>
    </source>
</reference>
<keyword evidence="1" id="KW-1133">Transmembrane helix</keyword>
<keyword evidence="1" id="KW-0812">Transmembrane</keyword>
<keyword evidence="3" id="KW-1185">Reference proteome</keyword>